<dbReference type="EMBL" id="JAFCNB010000003">
    <property type="protein sequence ID" value="MBP2703502.1"/>
    <property type="molecule type" value="Genomic_DNA"/>
</dbReference>
<gene>
    <name evidence="1" type="ORF">JOL79_06780</name>
</gene>
<name>A0A940WGA1_9ACTN</name>
<dbReference type="RefSeq" id="WP_210154814.1">
    <property type="nucleotide sequence ID" value="NZ_JAFCNB010000003.1"/>
</dbReference>
<dbReference type="AlphaFoldDB" id="A0A940WGA1"/>
<protein>
    <submittedName>
        <fullName evidence="1">Uncharacterized protein</fullName>
    </submittedName>
</protein>
<accession>A0A940WGA1</accession>
<reference evidence="1" key="1">
    <citation type="submission" date="2021-02" db="EMBL/GenBank/DDBJ databases">
        <title>Draft genome sequence of Microbispora sp. RL4-1S isolated from rice leaves in Thailand.</title>
        <authorList>
            <person name="Muangham S."/>
            <person name="Duangmal K."/>
        </authorList>
    </citation>
    <scope>NUCLEOTIDE SEQUENCE</scope>
    <source>
        <strain evidence="1">RL4-1S</strain>
    </source>
</reference>
<proteinExistence type="predicted"/>
<sequence length="80" mass="9192">MKPPERRHPITVEQARRLLGRWAAAADRQGYPDDAAAYRRMVDEVEAGFEFDVVIRWRVEADDDVPPVNLSRSCPVTVDR</sequence>
<evidence type="ECO:0000313" key="2">
    <source>
        <dbReference type="Proteomes" id="UP000674234"/>
    </source>
</evidence>
<dbReference type="Proteomes" id="UP000674234">
    <property type="component" value="Unassembled WGS sequence"/>
</dbReference>
<evidence type="ECO:0000313" key="1">
    <source>
        <dbReference type="EMBL" id="MBP2703502.1"/>
    </source>
</evidence>
<comment type="caution">
    <text evidence="1">The sequence shown here is derived from an EMBL/GenBank/DDBJ whole genome shotgun (WGS) entry which is preliminary data.</text>
</comment>
<organism evidence="1 2">
    <name type="scientific">Microbispora oryzae</name>
    <dbReference type="NCBI Taxonomy" id="2806554"/>
    <lineage>
        <taxon>Bacteria</taxon>
        <taxon>Bacillati</taxon>
        <taxon>Actinomycetota</taxon>
        <taxon>Actinomycetes</taxon>
        <taxon>Streptosporangiales</taxon>
        <taxon>Streptosporangiaceae</taxon>
        <taxon>Microbispora</taxon>
    </lineage>
</organism>
<keyword evidence="2" id="KW-1185">Reference proteome</keyword>